<dbReference type="InterPro" id="IPR050327">
    <property type="entry name" value="Proton-linked_MCT"/>
</dbReference>
<evidence type="ECO:0000259" key="4">
    <source>
        <dbReference type="PROSITE" id="PS50850"/>
    </source>
</evidence>
<dbReference type="Pfam" id="PF07690">
    <property type="entry name" value="MFS_1"/>
    <property type="match status" value="1"/>
</dbReference>
<dbReference type="PANTHER" id="PTHR11360:SF284">
    <property type="entry name" value="EG:103B4.3 PROTEIN-RELATED"/>
    <property type="match status" value="1"/>
</dbReference>
<dbReference type="GO" id="GO:0016020">
    <property type="term" value="C:membrane"/>
    <property type="evidence" value="ECO:0007669"/>
    <property type="project" value="UniProtKB-SubCell"/>
</dbReference>
<dbReference type="AlphaFoldDB" id="A0AA36BN70"/>
<dbReference type="InterPro" id="IPR011701">
    <property type="entry name" value="MFS"/>
</dbReference>
<feature type="transmembrane region" description="Helical" evidence="3">
    <location>
        <begin position="144"/>
        <end position="162"/>
    </location>
</feature>
<protein>
    <submittedName>
        <fullName evidence="5">Monocarboxylate transporter 9-like</fullName>
    </submittedName>
</protein>
<feature type="transmembrane region" description="Helical" evidence="3">
    <location>
        <begin position="372"/>
        <end position="390"/>
    </location>
</feature>
<dbReference type="EMBL" id="OX597833">
    <property type="protein sequence ID" value="CAI9737470.1"/>
    <property type="molecule type" value="Genomic_DNA"/>
</dbReference>
<evidence type="ECO:0000313" key="5">
    <source>
        <dbReference type="EMBL" id="CAI9737470.1"/>
    </source>
</evidence>
<dbReference type="PROSITE" id="PS50850">
    <property type="entry name" value="MFS"/>
    <property type="match status" value="1"/>
</dbReference>
<comment type="subcellular location">
    <subcellularLocation>
        <location evidence="1">Membrane</location>
        <topology evidence="1">Multi-pass membrane protein</topology>
    </subcellularLocation>
</comment>
<dbReference type="Gene3D" id="1.20.1250.20">
    <property type="entry name" value="MFS general substrate transporter like domains"/>
    <property type="match status" value="2"/>
</dbReference>
<accession>A0AA36BN70</accession>
<feature type="transmembrane region" description="Helical" evidence="3">
    <location>
        <begin position="438"/>
        <end position="463"/>
    </location>
</feature>
<evidence type="ECO:0000256" key="2">
    <source>
        <dbReference type="SAM" id="MobiDB-lite"/>
    </source>
</evidence>
<organism evidence="5 6">
    <name type="scientific">Octopus vulgaris</name>
    <name type="common">Common octopus</name>
    <dbReference type="NCBI Taxonomy" id="6645"/>
    <lineage>
        <taxon>Eukaryota</taxon>
        <taxon>Metazoa</taxon>
        <taxon>Spiralia</taxon>
        <taxon>Lophotrochozoa</taxon>
        <taxon>Mollusca</taxon>
        <taxon>Cephalopoda</taxon>
        <taxon>Coleoidea</taxon>
        <taxon>Octopodiformes</taxon>
        <taxon>Octopoda</taxon>
        <taxon>Incirrata</taxon>
        <taxon>Octopodidae</taxon>
        <taxon>Octopus</taxon>
    </lineage>
</organism>
<feature type="transmembrane region" description="Helical" evidence="3">
    <location>
        <begin position="348"/>
        <end position="366"/>
    </location>
</feature>
<dbReference type="PANTHER" id="PTHR11360">
    <property type="entry name" value="MONOCARBOXYLATE TRANSPORTER"/>
    <property type="match status" value="1"/>
</dbReference>
<reference evidence="5" key="1">
    <citation type="submission" date="2023-08" db="EMBL/GenBank/DDBJ databases">
        <authorList>
            <person name="Alioto T."/>
            <person name="Alioto T."/>
            <person name="Gomez Garrido J."/>
        </authorList>
    </citation>
    <scope>NUCLEOTIDE SEQUENCE</scope>
</reference>
<feature type="transmembrane region" description="Helical" evidence="3">
    <location>
        <begin position="194"/>
        <end position="218"/>
    </location>
</feature>
<keyword evidence="3" id="KW-0472">Membrane</keyword>
<keyword evidence="6" id="KW-1185">Reference proteome</keyword>
<evidence type="ECO:0000256" key="3">
    <source>
        <dbReference type="SAM" id="Phobius"/>
    </source>
</evidence>
<proteinExistence type="predicted"/>
<feature type="region of interest" description="Disordered" evidence="2">
    <location>
        <begin position="13"/>
        <end position="53"/>
    </location>
</feature>
<feature type="transmembrane region" description="Helical" evidence="3">
    <location>
        <begin position="169"/>
        <end position="188"/>
    </location>
</feature>
<evidence type="ECO:0000313" key="6">
    <source>
        <dbReference type="Proteomes" id="UP001162480"/>
    </source>
</evidence>
<evidence type="ECO:0000256" key="1">
    <source>
        <dbReference type="ARBA" id="ARBA00004141"/>
    </source>
</evidence>
<dbReference type="InterPro" id="IPR036259">
    <property type="entry name" value="MFS_trans_sf"/>
</dbReference>
<feature type="domain" description="Major facilitator superfamily (MFS) profile" evidence="4">
    <location>
        <begin position="279"/>
        <end position="478"/>
    </location>
</feature>
<keyword evidence="3" id="KW-1133">Transmembrane helix</keyword>
<name>A0AA36BN70_OCTVU</name>
<dbReference type="GO" id="GO:0008028">
    <property type="term" value="F:monocarboxylic acid transmembrane transporter activity"/>
    <property type="evidence" value="ECO:0007669"/>
    <property type="project" value="TreeGrafter"/>
</dbReference>
<feature type="transmembrane region" description="Helical" evidence="3">
    <location>
        <begin position="321"/>
        <end position="341"/>
    </location>
</feature>
<feature type="transmembrane region" description="Helical" evidence="3">
    <location>
        <begin position="283"/>
        <end position="301"/>
    </location>
</feature>
<dbReference type="InterPro" id="IPR020846">
    <property type="entry name" value="MFS_dom"/>
</dbReference>
<dbReference type="Proteomes" id="UP001162480">
    <property type="component" value="Chromosome 20"/>
</dbReference>
<keyword evidence="3" id="KW-0812">Transmembrane</keyword>
<gene>
    <name evidence="5" type="ORF">OCTVUL_1B005740</name>
</gene>
<dbReference type="SUPFAM" id="SSF103473">
    <property type="entry name" value="MFS general substrate transporter"/>
    <property type="match status" value="1"/>
</dbReference>
<sequence length="478" mass="52110">MIIGGIDQAVSKQNVQRLTRKNRPDHSRPSTSAKDSELIAFSSSSESGNGSAGKDEDFPILFSMKRKDVSKNVNSKTPIKRMKFPELAFACDCTVVSDRGAVLLRSSVISDLTACTSGECSFVIDKWNVRRERSRKRKSLQHEGTGIGMAFITANVIIVLYFTSKRAIAVGIAMSGSGVGVFVYSFVVEALLQYYGWQGTILTLVGIILHIVICGAMFRPLQWILNKKYFSGSSRNSDPSTDSCYKDNSDISLISSSTLNNDYFYKNLSNQLEIPSHLKTADVVMVFLLVAMTLSTVQGAVLTHLPSYALSLGINSVDVAMIVSVLGIMVSVGQMGVGLIIDFLPVPIIYAYSFAMVLACAVVAVIPLVHSVYILAFCAGVFGFFIGWIISLRTILLADLVGVANLTHVFGVVAFFQGTGFIVSPPLAGLLYDYTQSYMALFMLCTASYGLAAIFTLILCYFYRKQDSQNSIKSYPVN</sequence>